<dbReference type="SUPFAM" id="SSF51735">
    <property type="entry name" value="NAD(P)-binding Rossmann-fold domains"/>
    <property type="match status" value="1"/>
</dbReference>
<dbReference type="RefSeq" id="WP_088525491.1">
    <property type="nucleotide sequence ID" value="NZ_NGUP01000003.1"/>
</dbReference>
<sequence length="303" mass="33157">MKYDILLIGGNGFVGRVLAAQLQAAGYSVLLPTSHLAAGRELRMLPKVHLEDADIHDFDELQSLCARIHDNGAVINLVGVLHDKPATPYGKVFKAAHVDLPKNIMTAMQMHGLKRYLHMSALGADSSGPSMYQRSKGDGEAAVKASSLDWTIFRPSVIFGAQDQFINLFSKLAKLFPVMPLANHQAKFQPVSVDDVASAFVMALKMPQTIHESYDLVGPMVYNMKEIVEFAARKAKTSCAIIPVPAFVGYLQALAFEFLPVPTLMSRDNIASMQLPNVLPVSGKDALSEVFKMSRRSLEGMKQ</sequence>
<dbReference type="GO" id="GO:0044877">
    <property type="term" value="F:protein-containing complex binding"/>
    <property type="evidence" value="ECO:0007669"/>
    <property type="project" value="TreeGrafter"/>
</dbReference>
<dbReference type="InterPro" id="IPR051207">
    <property type="entry name" value="ComplexI_NDUFA9_subunit"/>
</dbReference>
<name>A0A254PX70_9BURK</name>
<dbReference type="Pfam" id="PF01370">
    <property type="entry name" value="Epimerase"/>
    <property type="match status" value="1"/>
</dbReference>
<dbReference type="CDD" id="cd05271">
    <property type="entry name" value="NDUFA9_like_SDR_a"/>
    <property type="match status" value="1"/>
</dbReference>
<dbReference type="Proteomes" id="UP000197528">
    <property type="component" value="Unassembled WGS sequence"/>
</dbReference>
<dbReference type="InterPro" id="IPR036291">
    <property type="entry name" value="NAD(P)-bd_dom_sf"/>
</dbReference>
<accession>A0A254PX70</accession>
<evidence type="ECO:0000313" key="2">
    <source>
        <dbReference type="EMBL" id="OWS69886.1"/>
    </source>
</evidence>
<evidence type="ECO:0000259" key="1">
    <source>
        <dbReference type="Pfam" id="PF01370"/>
    </source>
</evidence>
<dbReference type="PANTHER" id="PTHR12126:SF11">
    <property type="entry name" value="NADH DEHYDROGENASE [UBIQUINONE] 1 ALPHA SUBCOMPLEX SUBUNIT 9, MITOCHONDRIAL"/>
    <property type="match status" value="1"/>
</dbReference>
<protein>
    <submittedName>
        <fullName evidence="2">Epimerase</fullName>
    </submittedName>
</protein>
<keyword evidence="3" id="KW-1185">Reference proteome</keyword>
<feature type="domain" description="NAD-dependent epimerase/dehydratase" evidence="1">
    <location>
        <begin position="5"/>
        <end position="211"/>
    </location>
</feature>
<comment type="caution">
    <text evidence="2">The sequence shown here is derived from an EMBL/GenBank/DDBJ whole genome shotgun (WGS) entry which is preliminary data.</text>
</comment>
<dbReference type="PANTHER" id="PTHR12126">
    <property type="entry name" value="NADH-UBIQUINONE OXIDOREDUCTASE 39 KDA SUBUNIT-RELATED"/>
    <property type="match status" value="1"/>
</dbReference>
<dbReference type="EMBL" id="NGUP01000003">
    <property type="protein sequence ID" value="OWS69886.1"/>
    <property type="molecule type" value="Genomic_DNA"/>
</dbReference>
<dbReference type="AlphaFoldDB" id="A0A254PX70"/>
<evidence type="ECO:0000313" key="3">
    <source>
        <dbReference type="Proteomes" id="UP000197528"/>
    </source>
</evidence>
<dbReference type="OrthoDB" id="5292533at2"/>
<gene>
    <name evidence="2" type="ORF">CBI31_06000</name>
</gene>
<dbReference type="InterPro" id="IPR001509">
    <property type="entry name" value="Epimerase_deHydtase"/>
</dbReference>
<dbReference type="Gene3D" id="3.40.50.720">
    <property type="entry name" value="NAD(P)-binding Rossmann-like Domain"/>
    <property type="match status" value="1"/>
</dbReference>
<reference evidence="2 3" key="1">
    <citation type="submission" date="2017-05" db="EMBL/GenBank/DDBJ databases">
        <title>Genome of Polynucleobacter sp. MWH-Feld-100.</title>
        <authorList>
            <person name="Hahn M.W."/>
        </authorList>
    </citation>
    <scope>NUCLEOTIDE SEQUENCE [LARGE SCALE GENOMIC DNA]</scope>
    <source>
        <strain evidence="2 3">MWH-Feld-100</strain>
    </source>
</reference>
<organism evidence="2 3">
    <name type="scientific">Polynucleobacter campilacus</name>
    <dbReference type="NCBI Taxonomy" id="1743163"/>
    <lineage>
        <taxon>Bacteria</taxon>
        <taxon>Pseudomonadati</taxon>
        <taxon>Pseudomonadota</taxon>
        <taxon>Betaproteobacteria</taxon>
        <taxon>Burkholderiales</taxon>
        <taxon>Burkholderiaceae</taxon>
        <taxon>Polynucleobacter</taxon>
    </lineage>
</organism>
<proteinExistence type="predicted"/>